<evidence type="ECO:0000313" key="3">
    <source>
        <dbReference type="Proteomes" id="UP000612349"/>
    </source>
</evidence>
<reference evidence="2" key="2">
    <citation type="submission" date="2020-09" db="EMBL/GenBank/DDBJ databases">
        <authorList>
            <person name="Sun Q."/>
            <person name="Zhou Y."/>
        </authorList>
    </citation>
    <scope>NUCLEOTIDE SEQUENCE</scope>
    <source>
        <strain evidence="2">CGMCC 1.15360</strain>
    </source>
</reference>
<protein>
    <recommendedName>
        <fullName evidence="4">TIGR02117 family protein</fullName>
    </recommendedName>
</protein>
<sequence length="241" mass="26803">MAAPTRRALIRALKRTGRIARAVIGWAALLLGAYFFAGWVGSSIPSNRDFRQAADGVEIMIGTNGVHTMVVVPIQSPDMDWSRIFPASELADPSRPYTHLGISWGQKEVFIDTPTWADLSPWLVLRVVALGGDGLMHVEHWVNPQPGANYRPLRISHDQYRALVRALLRDLPPRSPERQRYPGYGTNDVFYDARGTYTAYLTCNEWTGATLRQAGLPTGAWTPFESSVMKWVPQPEGGGTR</sequence>
<keyword evidence="1" id="KW-1133">Transmembrane helix</keyword>
<keyword evidence="1" id="KW-0812">Transmembrane</keyword>
<accession>A0A916YPG5</accession>
<evidence type="ECO:0000256" key="1">
    <source>
        <dbReference type="SAM" id="Phobius"/>
    </source>
</evidence>
<gene>
    <name evidence="2" type="ORF">GCM10010990_00420</name>
</gene>
<evidence type="ECO:0008006" key="4">
    <source>
        <dbReference type="Google" id="ProtNLM"/>
    </source>
</evidence>
<comment type="caution">
    <text evidence="2">The sequence shown here is derived from an EMBL/GenBank/DDBJ whole genome shotgun (WGS) entry which is preliminary data.</text>
</comment>
<organism evidence="2 3">
    <name type="scientific">Croceicoccus mobilis</name>
    <dbReference type="NCBI Taxonomy" id="1703339"/>
    <lineage>
        <taxon>Bacteria</taxon>
        <taxon>Pseudomonadati</taxon>
        <taxon>Pseudomonadota</taxon>
        <taxon>Alphaproteobacteria</taxon>
        <taxon>Sphingomonadales</taxon>
        <taxon>Erythrobacteraceae</taxon>
        <taxon>Croceicoccus</taxon>
    </lineage>
</organism>
<feature type="transmembrane region" description="Helical" evidence="1">
    <location>
        <begin position="20"/>
        <end position="41"/>
    </location>
</feature>
<dbReference type="Pfam" id="PF09601">
    <property type="entry name" value="DUF2459"/>
    <property type="match status" value="1"/>
</dbReference>
<proteinExistence type="predicted"/>
<dbReference type="InterPro" id="IPR011727">
    <property type="entry name" value="CHP02117"/>
</dbReference>
<dbReference type="AlphaFoldDB" id="A0A916YPG5"/>
<dbReference type="EMBL" id="BMIP01000001">
    <property type="protein sequence ID" value="GGD55213.1"/>
    <property type="molecule type" value="Genomic_DNA"/>
</dbReference>
<keyword evidence="1" id="KW-0472">Membrane</keyword>
<evidence type="ECO:0000313" key="2">
    <source>
        <dbReference type="EMBL" id="GGD55213.1"/>
    </source>
</evidence>
<keyword evidence="3" id="KW-1185">Reference proteome</keyword>
<dbReference type="Proteomes" id="UP000612349">
    <property type="component" value="Unassembled WGS sequence"/>
</dbReference>
<name>A0A916YPG5_9SPHN</name>
<dbReference type="RefSeq" id="WP_229665165.1">
    <property type="nucleotide sequence ID" value="NZ_BMIP01000001.1"/>
</dbReference>
<reference evidence="2" key="1">
    <citation type="journal article" date="2014" name="Int. J. Syst. Evol. Microbiol.">
        <title>Complete genome sequence of Corynebacterium casei LMG S-19264T (=DSM 44701T), isolated from a smear-ripened cheese.</title>
        <authorList>
            <consortium name="US DOE Joint Genome Institute (JGI-PGF)"/>
            <person name="Walter F."/>
            <person name="Albersmeier A."/>
            <person name="Kalinowski J."/>
            <person name="Ruckert C."/>
        </authorList>
    </citation>
    <scope>NUCLEOTIDE SEQUENCE</scope>
    <source>
        <strain evidence="2">CGMCC 1.15360</strain>
    </source>
</reference>